<evidence type="ECO:0000256" key="1">
    <source>
        <dbReference type="SAM" id="MobiDB-lite"/>
    </source>
</evidence>
<organism evidence="2 3">
    <name type="scientific">Streptomyces pathocidini</name>
    <dbReference type="NCBI Taxonomy" id="1650571"/>
    <lineage>
        <taxon>Bacteria</taxon>
        <taxon>Bacillati</taxon>
        <taxon>Actinomycetota</taxon>
        <taxon>Actinomycetes</taxon>
        <taxon>Kitasatosporales</taxon>
        <taxon>Streptomycetaceae</taxon>
        <taxon>Streptomyces</taxon>
    </lineage>
</organism>
<dbReference type="Proteomes" id="UP001611548">
    <property type="component" value="Unassembled WGS sequence"/>
</dbReference>
<dbReference type="EMBL" id="JBIRWE010000005">
    <property type="protein sequence ID" value="MFI1965419.1"/>
    <property type="molecule type" value="Genomic_DNA"/>
</dbReference>
<dbReference type="RefSeq" id="WP_205627767.1">
    <property type="nucleotide sequence ID" value="NZ_JBIRWE010000005.1"/>
</dbReference>
<evidence type="ECO:0000313" key="3">
    <source>
        <dbReference type="Proteomes" id="UP001611548"/>
    </source>
</evidence>
<evidence type="ECO:0008006" key="4">
    <source>
        <dbReference type="Google" id="ProtNLM"/>
    </source>
</evidence>
<comment type="caution">
    <text evidence="2">The sequence shown here is derived from an EMBL/GenBank/DDBJ whole genome shotgun (WGS) entry which is preliminary data.</text>
</comment>
<dbReference type="PROSITE" id="PS51257">
    <property type="entry name" value="PROKAR_LIPOPROTEIN"/>
    <property type="match status" value="1"/>
</dbReference>
<feature type="region of interest" description="Disordered" evidence="1">
    <location>
        <begin position="127"/>
        <end position="162"/>
    </location>
</feature>
<accession>A0ABW7US27</accession>
<sequence>MTVRAVVRGAVFAVAGLMAVGCGGSGRDRGGAEAAPSAPVTGTVEQLAARTSCEPNLQIDAAELRQGACRTGAGRYVLATFATHQGQQRWLREAQAYGGSYLVGRRWVAVGDTEVLRTLRFRLGGELESAQGPHGGHGEHRASGHGGGGHRGSDRGGGHHGG</sequence>
<reference evidence="2 3" key="1">
    <citation type="submission" date="2024-10" db="EMBL/GenBank/DDBJ databases">
        <title>The Natural Products Discovery Center: Release of the First 8490 Sequenced Strains for Exploring Actinobacteria Biosynthetic Diversity.</title>
        <authorList>
            <person name="Kalkreuter E."/>
            <person name="Kautsar S.A."/>
            <person name="Yang D."/>
            <person name="Bader C.D."/>
            <person name="Teijaro C.N."/>
            <person name="Fluegel L."/>
            <person name="Davis C.M."/>
            <person name="Simpson J.R."/>
            <person name="Lauterbach L."/>
            <person name="Steele A.D."/>
            <person name="Gui C."/>
            <person name="Meng S."/>
            <person name="Li G."/>
            <person name="Viehrig K."/>
            <person name="Ye F."/>
            <person name="Su P."/>
            <person name="Kiefer A.F."/>
            <person name="Nichols A."/>
            <person name="Cepeda A.J."/>
            <person name="Yan W."/>
            <person name="Fan B."/>
            <person name="Jiang Y."/>
            <person name="Adhikari A."/>
            <person name="Zheng C.-J."/>
            <person name="Schuster L."/>
            <person name="Cowan T.M."/>
            <person name="Smanski M.J."/>
            <person name="Chevrette M.G."/>
            <person name="De Carvalho L.P.S."/>
            <person name="Shen B."/>
        </authorList>
    </citation>
    <scope>NUCLEOTIDE SEQUENCE [LARGE SCALE GENOMIC DNA]</scope>
    <source>
        <strain evidence="2 3">NPDC020327</strain>
    </source>
</reference>
<protein>
    <recommendedName>
        <fullName evidence="4">Lipoprotein</fullName>
    </recommendedName>
</protein>
<evidence type="ECO:0000313" key="2">
    <source>
        <dbReference type="EMBL" id="MFI1965419.1"/>
    </source>
</evidence>
<name>A0ABW7US27_9ACTN</name>
<proteinExistence type="predicted"/>
<gene>
    <name evidence="2" type="ORF">ACH429_15120</name>
</gene>
<keyword evidence="3" id="KW-1185">Reference proteome</keyword>
<feature type="compositionally biased region" description="Basic and acidic residues" evidence="1">
    <location>
        <begin position="151"/>
        <end position="162"/>
    </location>
</feature>